<dbReference type="PRINTS" id="PR00455">
    <property type="entry name" value="HTHTETR"/>
</dbReference>
<gene>
    <name evidence="6" type="ordered locus">SCATT_p09200</name>
</gene>
<accession>G8XDG7</accession>
<keyword evidence="3" id="KW-0804">Transcription</keyword>
<feature type="DNA-binding region" description="H-T-H motif" evidence="4">
    <location>
        <begin position="31"/>
        <end position="50"/>
    </location>
</feature>
<name>F8JNC6_STREN</name>
<dbReference type="GO" id="GO:0000976">
    <property type="term" value="F:transcription cis-regulatory region binding"/>
    <property type="evidence" value="ECO:0007669"/>
    <property type="project" value="TreeGrafter"/>
</dbReference>
<dbReference type="Proteomes" id="UP000007842">
    <property type="component" value="Plasmid pSCATT"/>
</dbReference>
<dbReference type="Pfam" id="PF21935">
    <property type="entry name" value="TetR_C_45"/>
    <property type="match status" value="1"/>
</dbReference>
<evidence type="ECO:0000256" key="2">
    <source>
        <dbReference type="ARBA" id="ARBA00023125"/>
    </source>
</evidence>
<dbReference type="KEGG" id="sct:SCAT_p0817"/>
<dbReference type="NCBIfam" id="NF041196">
    <property type="entry name" value="ScbR_bind_reg"/>
    <property type="match status" value="1"/>
</dbReference>
<protein>
    <submittedName>
        <fullName evidence="6">FarA</fullName>
    </submittedName>
</protein>
<organism evidence="6 7">
    <name type="scientific">Streptantibioticus cattleyicolor (strain ATCC 35852 / DSM 46488 / JCM 4925 / NBRC 14057 / NRRL 8057)</name>
    <name type="common">Streptomyces cattleya</name>
    <dbReference type="NCBI Taxonomy" id="1003195"/>
    <lineage>
        <taxon>Bacteria</taxon>
        <taxon>Bacillati</taxon>
        <taxon>Actinomycetota</taxon>
        <taxon>Actinomycetes</taxon>
        <taxon>Kitasatosporales</taxon>
        <taxon>Streptomycetaceae</taxon>
        <taxon>Streptantibioticus</taxon>
    </lineage>
</organism>
<dbReference type="InterPro" id="IPR047923">
    <property type="entry name" value="ArpA-like"/>
</dbReference>
<dbReference type="SUPFAM" id="SSF48498">
    <property type="entry name" value="Tetracyclin repressor-like, C-terminal domain"/>
    <property type="match status" value="1"/>
</dbReference>
<dbReference type="GO" id="GO:0003700">
    <property type="term" value="F:DNA-binding transcription factor activity"/>
    <property type="evidence" value="ECO:0007669"/>
    <property type="project" value="TreeGrafter"/>
</dbReference>
<dbReference type="HOGENOM" id="CLU_069356_8_0_11"/>
<dbReference type="PATRIC" id="fig|1003195.11.peg.787"/>
<dbReference type="SUPFAM" id="SSF46689">
    <property type="entry name" value="Homeodomain-like"/>
    <property type="match status" value="1"/>
</dbReference>
<dbReference type="Pfam" id="PF00440">
    <property type="entry name" value="TetR_N"/>
    <property type="match status" value="1"/>
</dbReference>
<keyword evidence="2 4" id="KW-0238">DNA-binding</keyword>
<dbReference type="InterPro" id="IPR054126">
    <property type="entry name" value="CprB_TetR_C"/>
</dbReference>
<keyword evidence="7" id="KW-1185">Reference proteome</keyword>
<evidence type="ECO:0000259" key="5">
    <source>
        <dbReference type="PROSITE" id="PS50977"/>
    </source>
</evidence>
<dbReference type="InterPro" id="IPR050109">
    <property type="entry name" value="HTH-type_TetR-like_transc_reg"/>
</dbReference>
<sequence>MAQQERALKTRLLIVEAAGAVFDELGYDAATTTEIIARSGVTRGALYFHFPSKEAIADAVIASQDQFLVPPDHRVRLQATIDLTMSYARRLQHDSLLRGAVRLAVEQASYRKPDATPYVSSHEVVCRLLREAEANGELLPTADPEELTPLIVGAFTGIQVLSQAHNNRLDLLERVSALWKNLLPAIAVAGLLPHLDTSPEARPR</sequence>
<feature type="domain" description="HTH tetR-type" evidence="5">
    <location>
        <begin position="8"/>
        <end position="68"/>
    </location>
</feature>
<accession>F8JNC6</accession>
<evidence type="ECO:0000313" key="6">
    <source>
        <dbReference type="EMBL" id="AEW99113.1"/>
    </source>
</evidence>
<keyword evidence="6" id="KW-0614">Plasmid</keyword>
<evidence type="ECO:0000256" key="4">
    <source>
        <dbReference type="PROSITE-ProRule" id="PRU00335"/>
    </source>
</evidence>
<dbReference type="PROSITE" id="PS01081">
    <property type="entry name" value="HTH_TETR_1"/>
    <property type="match status" value="1"/>
</dbReference>
<proteinExistence type="predicted"/>
<evidence type="ECO:0000313" key="7">
    <source>
        <dbReference type="Proteomes" id="UP000007842"/>
    </source>
</evidence>
<reference evidence="7" key="1">
    <citation type="submission" date="2011-12" db="EMBL/GenBank/DDBJ databases">
        <title>Complete genome sequence of Streptomyces cattleya strain DSM 46488.</title>
        <authorList>
            <person name="Ou H.-Y."/>
            <person name="Li P."/>
            <person name="Zhao C."/>
            <person name="O'Hagan D."/>
            <person name="Deng Z."/>
        </authorList>
    </citation>
    <scope>NUCLEOTIDE SEQUENCE [LARGE SCALE GENOMIC DNA]</scope>
    <source>
        <strain evidence="7">ATCC 35852 / DSM 46488 / JCM 4925 / NBRC 14057 / NRRL 8057</strain>
        <plasmid evidence="7">Plasmid pSCATT</plasmid>
    </source>
</reference>
<dbReference type="PANTHER" id="PTHR30055:SF234">
    <property type="entry name" value="HTH-TYPE TRANSCRIPTIONAL REGULATOR BETI"/>
    <property type="match status" value="1"/>
</dbReference>
<dbReference type="InterPro" id="IPR001647">
    <property type="entry name" value="HTH_TetR"/>
</dbReference>
<dbReference type="Gene3D" id="1.10.357.10">
    <property type="entry name" value="Tetracycline Repressor, domain 2"/>
    <property type="match status" value="1"/>
</dbReference>
<dbReference type="EMBL" id="CP003229">
    <property type="protein sequence ID" value="AEW99113.1"/>
    <property type="molecule type" value="Genomic_DNA"/>
</dbReference>
<dbReference type="InterPro" id="IPR023772">
    <property type="entry name" value="DNA-bd_HTH_TetR-type_CS"/>
</dbReference>
<keyword evidence="1" id="KW-0805">Transcription regulation</keyword>
<dbReference type="PROSITE" id="PS50977">
    <property type="entry name" value="HTH_TETR_2"/>
    <property type="match status" value="1"/>
</dbReference>
<evidence type="ECO:0000256" key="1">
    <source>
        <dbReference type="ARBA" id="ARBA00023015"/>
    </source>
</evidence>
<geneLocation type="plasmid" evidence="6 7">
    <name>pSCATT</name>
</geneLocation>
<dbReference type="OrthoDB" id="3237195at2"/>
<dbReference type="AlphaFoldDB" id="F8JNC6"/>
<evidence type="ECO:0000256" key="3">
    <source>
        <dbReference type="ARBA" id="ARBA00023163"/>
    </source>
</evidence>
<dbReference type="InterPro" id="IPR036271">
    <property type="entry name" value="Tet_transcr_reg_TetR-rel_C_sf"/>
</dbReference>
<dbReference type="RefSeq" id="WP_014151270.1">
    <property type="nucleotide sequence ID" value="NC_016113.1"/>
</dbReference>
<dbReference type="InterPro" id="IPR009057">
    <property type="entry name" value="Homeodomain-like_sf"/>
</dbReference>
<dbReference type="PANTHER" id="PTHR30055">
    <property type="entry name" value="HTH-TYPE TRANSCRIPTIONAL REGULATOR RUTR"/>
    <property type="match status" value="1"/>
</dbReference>
<dbReference type="KEGG" id="scy:SCATT_p09200"/>